<dbReference type="Proteomes" id="UP000077173">
    <property type="component" value="Unassembled WGS sequence"/>
</dbReference>
<reference evidence="1 2" key="1">
    <citation type="submission" date="2016-02" db="EMBL/GenBank/DDBJ databases">
        <title>Draft genome sequence of the strain BR 10247T Bradyrhizobium neotropicale isolated from nodules of Centrolobium paraense.</title>
        <authorList>
            <person name="Simoes-Araujo J.L."/>
            <person name="Barauna A.C."/>
            <person name="Silva K."/>
            <person name="Zilli J.E."/>
        </authorList>
    </citation>
    <scope>NUCLEOTIDE SEQUENCE [LARGE SCALE GENOMIC DNA]</scope>
    <source>
        <strain evidence="1 2">BR 10247</strain>
    </source>
</reference>
<dbReference type="RefSeq" id="WP_145927425.1">
    <property type="nucleotide sequence ID" value="NZ_LSEF01000025.1"/>
</dbReference>
<dbReference type="AlphaFoldDB" id="A0A176ZFI7"/>
<dbReference type="EMBL" id="LSEF01000025">
    <property type="protein sequence ID" value="OAF19450.1"/>
    <property type="molecule type" value="Genomic_DNA"/>
</dbReference>
<keyword evidence="2" id="KW-1185">Reference proteome</keyword>
<protein>
    <submittedName>
        <fullName evidence="1">Uncharacterized protein</fullName>
    </submittedName>
</protein>
<evidence type="ECO:0000313" key="2">
    <source>
        <dbReference type="Proteomes" id="UP000077173"/>
    </source>
</evidence>
<comment type="caution">
    <text evidence="1">The sequence shown here is derived from an EMBL/GenBank/DDBJ whole genome shotgun (WGS) entry which is preliminary data.</text>
</comment>
<evidence type="ECO:0000313" key="1">
    <source>
        <dbReference type="EMBL" id="OAF19450.1"/>
    </source>
</evidence>
<proteinExistence type="predicted"/>
<sequence>MRLPVALSIVLIPVTSVIAREQDQTVSVGPWTIATFFKAEKFDRCTMNRSANDLDITFARSDDGLLLSLDSSKWKLERGKTYDVTLAAGARSVQAKALADARSVTIALSDRPLGERMRTANVLEVRGEGATLKVPLDGSTAALERLDSCFEKNSHAGVESNPFVARSRKP</sequence>
<organism evidence="1 2">
    <name type="scientific">Bradyrhizobium neotropicale</name>
    <dbReference type="NCBI Taxonomy" id="1497615"/>
    <lineage>
        <taxon>Bacteria</taxon>
        <taxon>Pseudomonadati</taxon>
        <taxon>Pseudomonadota</taxon>
        <taxon>Alphaproteobacteria</taxon>
        <taxon>Hyphomicrobiales</taxon>
        <taxon>Nitrobacteraceae</taxon>
        <taxon>Bradyrhizobium</taxon>
    </lineage>
</organism>
<name>A0A176ZFI7_9BRAD</name>
<accession>A0A176ZFI7</accession>
<gene>
    <name evidence="1" type="ORF">AXW67_37415</name>
</gene>